<sequence>MAFTDDGVKAKLSSLNETQDSIVTVAQWIMFHRRHADRTAQLWMQRIKDSPPNKKLNLIYLANEVVQQSRLRKKTEFVNAYSPLIAEATTAAYKGSSSDIQNKIRRVVEVWRARQIFELPTQEQVEKQIDEVDRSRSTRKPALGGSLFSSGSSVPPDIAPLTPLSTALQKADVHAKPTVATANEECEKLANPNNPVPTPPVHAARLATLLKNLANAEGAVAESIKARQDLITGLEKLLETNKAKLQDDEAQKADLNARKNAIENRKRDVEDAIMRGLSAAETAAISATPVSVISGARPAVVEEGEPSRPDIEELTPPPMESFTPVGSPKPDVPDDVFPAPTSNPVEPVAVPAAPGASVTSLPITSIGAPVPGADLLSSLTRARPDDGVNGGHGYGTGSFKKRKMSRSAAEDEFAAFAGDGDMDGIDADVGDMI</sequence>
<dbReference type="PANTHER" id="PTHR12460">
    <property type="entry name" value="CYCLIN-DEPENDENT KINASE INHIBITOR-RELATED PROTEIN"/>
    <property type="match status" value="1"/>
</dbReference>
<evidence type="ECO:0000256" key="2">
    <source>
        <dbReference type="SAM" id="MobiDB-lite"/>
    </source>
</evidence>
<dbReference type="SUPFAM" id="SSF48464">
    <property type="entry name" value="ENTH/VHS domain"/>
    <property type="match status" value="1"/>
</dbReference>
<keyword evidence="1" id="KW-0175">Coiled coil</keyword>
<dbReference type="PANTHER" id="PTHR12460:SF0">
    <property type="entry name" value="CID DOMAIN-CONTAINING PROTEIN-RELATED"/>
    <property type="match status" value="1"/>
</dbReference>
<dbReference type="FunFam" id="1.25.40.90:FF:000030">
    <property type="entry name" value="DUF618 domain protein"/>
    <property type="match status" value="1"/>
</dbReference>
<protein>
    <submittedName>
        <fullName evidence="4">DUF618-domain-containing protein</fullName>
    </submittedName>
</protein>
<feature type="coiled-coil region" evidence="1">
    <location>
        <begin position="238"/>
        <end position="272"/>
    </location>
</feature>
<feature type="region of interest" description="Disordered" evidence="2">
    <location>
        <begin position="132"/>
        <end position="154"/>
    </location>
</feature>
<keyword evidence="5" id="KW-1185">Reference proteome</keyword>
<dbReference type="OrthoDB" id="10069473at2759"/>
<accession>A0A6A6DIS9</accession>
<feature type="compositionally biased region" description="Low complexity" evidence="2">
    <location>
        <begin position="143"/>
        <end position="153"/>
    </location>
</feature>
<name>A0A6A6DIS9_9PEZI</name>
<organism evidence="4 5">
    <name type="scientific">Zopfia rhizophila CBS 207.26</name>
    <dbReference type="NCBI Taxonomy" id="1314779"/>
    <lineage>
        <taxon>Eukaryota</taxon>
        <taxon>Fungi</taxon>
        <taxon>Dikarya</taxon>
        <taxon>Ascomycota</taxon>
        <taxon>Pezizomycotina</taxon>
        <taxon>Dothideomycetes</taxon>
        <taxon>Dothideomycetes incertae sedis</taxon>
        <taxon>Zopfiaceae</taxon>
        <taxon>Zopfia</taxon>
    </lineage>
</organism>
<dbReference type="EMBL" id="ML994667">
    <property type="protein sequence ID" value="KAF2179407.1"/>
    <property type="molecule type" value="Genomic_DNA"/>
</dbReference>
<feature type="region of interest" description="Disordered" evidence="2">
    <location>
        <begin position="381"/>
        <end position="404"/>
    </location>
</feature>
<dbReference type="Pfam" id="PF04818">
    <property type="entry name" value="CID"/>
    <property type="match status" value="1"/>
</dbReference>
<reference evidence="4" key="1">
    <citation type="journal article" date="2020" name="Stud. Mycol.">
        <title>101 Dothideomycetes genomes: a test case for predicting lifestyles and emergence of pathogens.</title>
        <authorList>
            <person name="Haridas S."/>
            <person name="Albert R."/>
            <person name="Binder M."/>
            <person name="Bloem J."/>
            <person name="Labutti K."/>
            <person name="Salamov A."/>
            <person name="Andreopoulos B."/>
            <person name="Baker S."/>
            <person name="Barry K."/>
            <person name="Bills G."/>
            <person name="Bluhm B."/>
            <person name="Cannon C."/>
            <person name="Castanera R."/>
            <person name="Culley D."/>
            <person name="Daum C."/>
            <person name="Ezra D."/>
            <person name="Gonzalez J."/>
            <person name="Henrissat B."/>
            <person name="Kuo A."/>
            <person name="Liang C."/>
            <person name="Lipzen A."/>
            <person name="Lutzoni F."/>
            <person name="Magnuson J."/>
            <person name="Mondo S."/>
            <person name="Nolan M."/>
            <person name="Ohm R."/>
            <person name="Pangilinan J."/>
            <person name="Park H.-J."/>
            <person name="Ramirez L."/>
            <person name="Alfaro M."/>
            <person name="Sun H."/>
            <person name="Tritt A."/>
            <person name="Yoshinaga Y."/>
            <person name="Zwiers L.-H."/>
            <person name="Turgeon B."/>
            <person name="Goodwin S."/>
            <person name="Spatafora J."/>
            <person name="Crous P."/>
            <person name="Grigoriev I."/>
        </authorList>
    </citation>
    <scope>NUCLEOTIDE SEQUENCE</scope>
    <source>
        <strain evidence="4">CBS 207.26</strain>
    </source>
</reference>
<dbReference type="InterPro" id="IPR006569">
    <property type="entry name" value="CID_dom"/>
</dbReference>
<dbReference type="PROSITE" id="PS51391">
    <property type="entry name" value="CID"/>
    <property type="match status" value="1"/>
</dbReference>
<dbReference type="Gene3D" id="1.25.40.90">
    <property type="match status" value="1"/>
</dbReference>
<proteinExistence type="predicted"/>
<dbReference type="SMART" id="SM00582">
    <property type="entry name" value="RPR"/>
    <property type="match status" value="1"/>
</dbReference>
<evidence type="ECO:0000313" key="5">
    <source>
        <dbReference type="Proteomes" id="UP000800200"/>
    </source>
</evidence>
<dbReference type="Proteomes" id="UP000800200">
    <property type="component" value="Unassembled WGS sequence"/>
</dbReference>
<feature type="region of interest" description="Disordered" evidence="2">
    <location>
        <begin position="299"/>
        <end position="328"/>
    </location>
</feature>
<dbReference type="CDD" id="cd17003">
    <property type="entry name" value="CID_Rtt103"/>
    <property type="match status" value="1"/>
</dbReference>
<dbReference type="GO" id="GO:0031124">
    <property type="term" value="P:mRNA 3'-end processing"/>
    <property type="evidence" value="ECO:0007669"/>
    <property type="project" value="InterPro"/>
</dbReference>
<evidence type="ECO:0000256" key="1">
    <source>
        <dbReference type="SAM" id="Coils"/>
    </source>
</evidence>
<evidence type="ECO:0000313" key="4">
    <source>
        <dbReference type="EMBL" id="KAF2179407.1"/>
    </source>
</evidence>
<dbReference type="GO" id="GO:0099122">
    <property type="term" value="F:RNA polymerase II C-terminal domain binding"/>
    <property type="evidence" value="ECO:0007669"/>
    <property type="project" value="InterPro"/>
</dbReference>
<dbReference type="InterPro" id="IPR047883">
    <property type="entry name" value="Rtt103-like_CID"/>
</dbReference>
<evidence type="ECO:0000259" key="3">
    <source>
        <dbReference type="PROSITE" id="PS51391"/>
    </source>
</evidence>
<gene>
    <name evidence="4" type="ORF">K469DRAFT_641266</name>
</gene>
<dbReference type="InterPro" id="IPR008942">
    <property type="entry name" value="ENTH_VHS"/>
</dbReference>
<dbReference type="AlphaFoldDB" id="A0A6A6DIS9"/>
<feature type="domain" description="CID" evidence="3">
    <location>
        <begin position="1"/>
        <end position="133"/>
    </location>
</feature>